<reference evidence="2" key="1">
    <citation type="submission" date="2016-10" db="EMBL/GenBank/DDBJ databases">
        <authorList>
            <person name="Varghese N."/>
            <person name="Submissions S."/>
        </authorList>
    </citation>
    <scope>NUCLEOTIDE SEQUENCE [LARGE SCALE GENOMIC DNA]</scope>
    <source>
        <strain evidence="2">CGMCC 4.3530</strain>
    </source>
</reference>
<dbReference type="Proteomes" id="UP000199529">
    <property type="component" value="Unassembled WGS sequence"/>
</dbReference>
<evidence type="ECO:0000313" key="2">
    <source>
        <dbReference type="Proteomes" id="UP000199529"/>
    </source>
</evidence>
<sequence length="115" mass="11832">MSDRTAVDPSALAGGAVNISRVADEARDLMSDFAIALGAYSNVFDGAGDGSGGYRGASGNDFVKIWLETVVPGQEYALKFLDLLDHAIGDAGERARGTAYKLDEADGDADSAASV</sequence>
<name>A0A1H3U1J5_9PSEU</name>
<evidence type="ECO:0000313" key="1">
    <source>
        <dbReference type="EMBL" id="SDZ56340.1"/>
    </source>
</evidence>
<dbReference type="OrthoDB" id="9845278at2"/>
<dbReference type="STRING" id="418495.SAMN05216215_110110"/>
<dbReference type="EMBL" id="FNOK01000101">
    <property type="protein sequence ID" value="SDZ56340.1"/>
    <property type="molecule type" value="Genomic_DNA"/>
</dbReference>
<keyword evidence="2" id="KW-1185">Reference proteome</keyword>
<dbReference type="AlphaFoldDB" id="A0A1H3U1J5"/>
<protein>
    <recommendedName>
        <fullName evidence="3">Excreted virulence factor EspC, type VII ESX diderm</fullName>
    </recommendedName>
</protein>
<proteinExistence type="predicted"/>
<organism evidence="1 2">
    <name type="scientific">Saccharopolyspora shandongensis</name>
    <dbReference type="NCBI Taxonomy" id="418495"/>
    <lineage>
        <taxon>Bacteria</taxon>
        <taxon>Bacillati</taxon>
        <taxon>Actinomycetota</taxon>
        <taxon>Actinomycetes</taxon>
        <taxon>Pseudonocardiales</taxon>
        <taxon>Pseudonocardiaceae</taxon>
        <taxon>Saccharopolyspora</taxon>
    </lineage>
</organism>
<evidence type="ECO:0008006" key="3">
    <source>
        <dbReference type="Google" id="ProtNLM"/>
    </source>
</evidence>
<dbReference type="RefSeq" id="WP_143061362.1">
    <property type="nucleotide sequence ID" value="NZ_FNOK01000101.1"/>
</dbReference>
<accession>A0A1H3U1J5</accession>
<gene>
    <name evidence="1" type="ORF">SAMN05216215_110110</name>
</gene>